<protein>
    <recommendedName>
        <fullName evidence="4">DUF2530 domain-containing protein</fullName>
    </recommendedName>
</protein>
<evidence type="ECO:0000313" key="3">
    <source>
        <dbReference type="Proteomes" id="UP000316196"/>
    </source>
</evidence>
<accession>A0A542ZBM7</accession>
<keyword evidence="1" id="KW-0472">Membrane</keyword>
<feature type="transmembrane region" description="Helical" evidence="1">
    <location>
        <begin position="12"/>
        <end position="32"/>
    </location>
</feature>
<keyword evidence="1" id="KW-1133">Transmembrane helix</keyword>
<proteinExistence type="predicted"/>
<keyword evidence="3" id="KW-1185">Reference proteome</keyword>
<dbReference type="Proteomes" id="UP000316196">
    <property type="component" value="Unassembled WGS sequence"/>
</dbReference>
<organism evidence="2 3">
    <name type="scientific">Propioniferax innocua</name>
    <dbReference type="NCBI Taxonomy" id="1753"/>
    <lineage>
        <taxon>Bacteria</taxon>
        <taxon>Bacillati</taxon>
        <taxon>Actinomycetota</taxon>
        <taxon>Actinomycetes</taxon>
        <taxon>Propionibacteriales</taxon>
        <taxon>Propionibacteriaceae</taxon>
        <taxon>Propioniferax</taxon>
    </lineage>
</organism>
<keyword evidence="1" id="KW-0812">Transmembrane</keyword>
<sequence>MNEQPRYSTPMVAATTVLAMIFGLAIAFLGVTPESRPVWFWLGCAVVGILFVVFLLVPVVRGLRH</sequence>
<feature type="transmembrane region" description="Helical" evidence="1">
    <location>
        <begin position="38"/>
        <end position="60"/>
    </location>
</feature>
<comment type="caution">
    <text evidence="2">The sequence shown here is derived from an EMBL/GenBank/DDBJ whole genome shotgun (WGS) entry which is preliminary data.</text>
</comment>
<gene>
    <name evidence="2" type="ORF">FB460_1573</name>
</gene>
<reference evidence="2 3" key="1">
    <citation type="submission" date="2019-06" db="EMBL/GenBank/DDBJ databases">
        <title>Sequencing the genomes of 1000 actinobacteria strains.</title>
        <authorList>
            <person name="Klenk H.-P."/>
        </authorList>
    </citation>
    <scope>NUCLEOTIDE SEQUENCE [LARGE SCALE GENOMIC DNA]</scope>
    <source>
        <strain evidence="2 3">DSM 8251</strain>
    </source>
</reference>
<evidence type="ECO:0000313" key="2">
    <source>
        <dbReference type="EMBL" id="TQL57732.1"/>
    </source>
</evidence>
<evidence type="ECO:0000256" key="1">
    <source>
        <dbReference type="SAM" id="Phobius"/>
    </source>
</evidence>
<evidence type="ECO:0008006" key="4">
    <source>
        <dbReference type="Google" id="ProtNLM"/>
    </source>
</evidence>
<dbReference type="RefSeq" id="WP_142093576.1">
    <property type="nucleotide sequence ID" value="NZ_BAAAMD010000003.1"/>
</dbReference>
<dbReference type="EMBL" id="VFOR01000002">
    <property type="protein sequence ID" value="TQL57732.1"/>
    <property type="molecule type" value="Genomic_DNA"/>
</dbReference>
<dbReference type="AlphaFoldDB" id="A0A542ZBM7"/>
<name>A0A542ZBM7_9ACTN</name>